<dbReference type="RefSeq" id="WP_093157427.1">
    <property type="nucleotide sequence ID" value="NZ_FOUP01000016.1"/>
</dbReference>
<dbReference type="Gene3D" id="3.10.450.50">
    <property type="match status" value="2"/>
</dbReference>
<evidence type="ECO:0000313" key="5">
    <source>
        <dbReference type="Proteomes" id="UP000270697"/>
    </source>
</evidence>
<protein>
    <submittedName>
        <fullName evidence="2">Ketosteroid isomerase-like protein</fullName>
    </submittedName>
    <submittedName>
        <fullName evidence="3">Ketosteroid isomerase-related protein</fullName>
    </submittedName>
</protein>
<dbReference type="STRING" id="455193.SAMN05421805_11632"/>
<keyword evidence="5" id="KW-1185">Reference proteome</keyword>
<feature type="domain" description="SnoaL-like" evidence="1">
    <location>
        <begin position="139"/>
        <end position="253"/>
    </location>
</feature>
<reference evidence="2 5" key="2">
    <citation type="submission" date="2018-10" db="EMBL/GenBank/DDBJ databases">
        <title>Sequencing the genomes of 1000 actinobacteria strains.</title>
        <authorList>
            <person name="Klenk H.-P."/>
        </authorList>
    </citation>
    <scope>NUCLEOTIDE SEQUENCE [LARGE SCALE GENOMIC DNA]</scope>
    <source>
        <strain evidence="2 5">DSM 45119</strain>
    </source>
</reference>
<organism evidence="3 4">
    <name type="scientific">Saccharopolyspora antimicrobica</name>
    <dbReference type="NCBI Taxonomy" id="455193"/>
    <lineage>
        <taxon>Bacteria</taxon>
        <taxon>Bacillati</taxon>
        <taxon>Actinomycetota</taxon>
        <taxon>Actinomycetes</taxon>
        <taxon>Pseudonocardiales</taxon>
        <taxon>Pseudonocardiaceae</taxon>
        <taxon>Saccharopolyspora</taxon>
    </lineage>
</organism>
<proteinExistence type="predicted"/>
<gene>
    <name evidence="2" type="ORF">ATL45_0645</name>
    <name evidence="3" type="ORF">SAMN05421805_11632</name>
</gene>
<dbReference type="GO" id="GO:0016853">
    <property type="term" value="F:isomerase activity"/>
    <property type="evidence" value="ECO:0007669"/>
    <property type="project" value="UniProtKB-KW"/>
</dbReference>
<dbReference type="InterPro" id="IPR037401">
    <property type="entry name" value="SnoaL-like"/>
</dbReference>
<dbReference type="InterPro" id="IPR032710">
    <property type="entry name" value="NTF2-like_dom_sf"/>
</dbReference>
<keyword evidence="3" id="KW-0413">Isomerase</keyword>
<dbReference type="Proteomes" id="UP000270697">
    <property type="component" value="Unassembled WGS sequence"/>
</dbReference>
<reference evidence="3 4" key="1">
    <citation type="submission" date="2016-10" db="EMBL/GenBank/DDBJ databases">
        <authorList>
            <person name="de Groot N.N."/>
        </authorList>
    </citation>
    <scope>NUCLEOTIDE SEQUENCE [LARGE SCALE GENOMIC DNA]</scope>
    <source>
        <strain evidence="3 4">CPCC 201259</strain>
    </source>
</reference>
<evidence type="ECO:0000313" key="4">
    <source>
        <dbReference type="Proteomes" id="UP000199398"/>
    </source>
</evidence>
<dbReference type="EMBL" id="RBXX01000002">
    <property type="protein sequence ID" value="RKT82398.1"/>
    <property type="molecule type" value="Genomic_DNA"/>
</dbReference>
<feature type="domain" description="SnoaL-like" evidence="1">
    <location>
        <begin position="9"/>
        <end position="113"/>
    </location>
</feature>
<evidence type="ECO:0000313" key="2">
    <source>
        <dbReference type="EMBL" id="RKT82398.1"/>
    </source>
</evidence>
<evidence type="ECO:0000313" key="3">
    <source>
        <dbReference type="EMBL" id="SFO50208.1"/>
    </source>
</evidence>
<dbReference type="Proteomes" id="UP000199398">
    <property type="component" value="Unassembled WGS sequence"/>
</dbReference>
<sequence>MDIDVDEFVGRYVAVWNEPDPDRRHSAVAELWAEDCVEFTDAGEYRGRSALQARVTEVHKQVVEQGGFVFRAAGDAVGHHDAIRFTTYMAPTRGGEIAWTGFVFVRLDEDGLILQDYQFGDAPTAGVAKGNPPGTKAVVEEFLRRSGLGNPEHIAELYAPKVDWRVNWPVVNHPTVPWIRPRSSRADVADHFHTFSEHCLPAESHVSIDHIVVDGVDAVLIGTSSQVVKSTGKRFVMTFALNLAVEGGLITRHHMYEDSLAVAEAFNLS</sequence>
<dbReference type="OrthoDB" id="8722217at2"/>
<accession>A0A1I5HPG3</accession>
<dbReference type="EMBL" id="FOUP01000016">
    <property type="protein sequence ID" value="SFO50208.1"/>
    <property type="molecule type" value="Genomic_DNA"/>
</dbReference>
<name>A0A1I5HPG3_9PSEU</name>
<dbReference type="Pfam" id="PF12680">
    <property type="entry name" value="SnoaL_2"/>
    <property type="match status" value="2"/>
</dbReference>
<dbReference type="AlphaFoldDB" id="A0A1I5HPG3"/>
<dbReference type="SUPFAM" id="SSF54427">
    <property type="entry name" value="NTF2-like"/>
    <property type="match status" value="2"/>
</dbReference>
<evidence type="ECO:0000259" key="1">
    <source>
        <dbReference type="Pfam" id="PF12680"/>
    </source>
</evidence>